<dbReference type="EMBL" id="MGAF01000061">
    <property type="protein sequence ID" value="OGK39008.1"/>
    <property type="molecule type" value="Genomic_DNA"/>
</dbReference>
<dbReference type="InterPro" id="IPR027396">
    <property type="entry name" value="DsrEFH-like"/>
</dbReference>
<dbReference type="Proteomes" id="UP000179270">
    <property type="component" value="Unassembled WGS sequence"/>
</dbReference>
<sequence length="107" mass="12001">MKLTIILTSKDPETNWNAFRLANLALGKGDEVQIFLLGEGVEYDAIHQEQFDIQKQVASFQKSQTAKILACSTCMKIRNKDNSPTCPSGGIEDLYFLVRNSDKVLTF</sequence>
<dbReference type="Gene3D" id="3.40.1260.10">
    <property type="entry name" value="DsrEFH-like"/>
    <property type="match status" value="1"/>
</dbReference>
<dbReference type="STRING" id="1802055.A3A74_06770"/>
<evidence type="ECO:0000313" key="1">
    <source>
        <dbReference type="EMBL" id="OGK39008.1"/>
    </source>
</evidence>
<accession>A0A1F7I6L6</accession>
<gene>
    <name evidence="1" type="ORF">A3A74_06770</name>
</gene>
<reference evidence="1 2" key="1">
    <citation type="journal article" date="2016" name="Nat. Commun.">
        <title>Thousands of microbial genomes shed light on interconnected biogeochemical processes in an aquifer system.</title>
        <authorList>
            <person name="Anantharaman K."/>
            <person name="Brown C.T."/>
            <person name="Hug L.A."/>
            <person name="Sharon I."/>
            <person name="Castelle C.J."/>
            <person name="Probst A.J."/>
            <person name="Thomas B.C."/>
            <person name="Singh A."/>
            <person name="Wilkins M.J."/>
            <person name="Karaoz U."/>
            <person name="Brodie E.L."/>
            <person name="Williams K.H."/>
            <person name="Hubbard S.S."/>
            <person name="Banfield J.F."/>
        </authorList>
    </citation>
    <scope>NUCLEOTIDE SEQUENCE [LARGE SCALE GENOMIC DNA]</scope>
</reference>
<name>A0A1F7I6L6_9BACT</name>
<protein>
    <submittedName>
        <fullName evidence="1">Uncharacterized protein</fullName>
    </submittedName>
</protein>
<proteinExistence type="predicted"/>
<organism evidence="1 2">
    <name type="scientific">Candidatus Roizmanbacteria bacterium RIFCSPLOWO2_01_FULL_35_13</name>
    <dbReference type="NCBI Taxonomy" id="1802055"/>
    <lineage>
        <taxon>Bacteria</taxon>
        <taxon>Candidatus Roizmaniibacteriota</taxon>
    </lineage>
</organism>
<dbReference type="InterPro" id="IPR003787">
    <property type="entry name" value="Sulphur_relay_DsrE/F-like"/>
</dbReference>
<comment type="caution">
    <text evidence="1">The sequence shown here is derived from an EMBL/GenBank/DDBJ whole genome shotgun (WGS) entry which is preliminary data.</text>
</comment>
<dbReference type="SUPFAM" id="SSF75169">
    <property type="entry name" value="DsrEFH-like"/>
    <property type="match status" value="1"/>
</dbReference>
<dbReference type="AlphaFoldDB" id="A0A1F7I6L6"/>
<dbReference type="Pfam" id="PF02635">
    <property type="entry name" value="DsrE"/>
    <property type="match status" value="1"/>
</dbReference>
<evidence type="ECO:0000313" key="2">
    <source>
        <dbReference type="Proteomes" id="UP000179270"/>
    </source>
</evidence>